<evidence type="ECO:0000256" key="4">
    <source>
        <dbReference type="ARBA" id="ARBA00022825"/>
    </source>
</evidence>
<dbReference type="AlphaFoldDB" id="A0AAE9YLT3"/>
<dbReference type="PANTHER" id="PTHR43806">
    <property type="entry name" value="PEPTIDASE S8"/>
    <property type="match status" value="1"/>
</dbReference>
<feature type="active site" description="Charge relay system" evidence="5 6">
    <location>
        <position position="199"/>
    </location>
</feature>
<keyword evidence="2 6" id="KW-0645">Protease</keyword>
<dbReference type="GO" id="GO:0004252">
    <property type="term" value="F:serine-type endopeptidase activity"/>
    <property type="evidence" value="ECO:0007669"/>
    <property type="project" value="UniProtKB-UniRule"/>
</dbReference>
<keyword evidence="4 6" id="KW-0720">Serine protease</keyword>
<gene>
    <name evidence="8" type="ORF">SG35_018700</name>
</gene>
<dbReference type="EMBL" id="CP059735">
    <property type="protein sequence ID" value="WDD97347.1"/>
    <property type="molecule type" value="Genomic_DNA"/>
</dbReference>
<evidence type="ECO:0000256" key="2">
    <source>
        <dbReference type="ARBA" id="ARBA00022670"/>
    </source>
</evidence>
<name>A0AAE9YLT3_9GAMM</name>
<evidence type="ECO:0000256" key="3">
    <source>
        <dbReference type="ARBA" id="ARBA00022801"/>
    </source>
</evidence>
<organism evidence="8 9">
    <name type="scientific">Thalassomonas actiniarum</name>
    <dbReference type="NCBI Taxonomy" id="485447"/>
    <lineage>
        <taxon>Bacteria</taxon>
        <taxon>Pseudomonadati</taxon>
        <taxon>Pseudomonadota</taxon>
        <taxon>Gammaproteobacteria</taxon>
        <taxon>Alteromonadales</taxon>
        <taxon>Colwelliaceae</taxon>
        <taxon>Thalassomonas</taxon>
    </lineage>
</organism>
<dbReference type="PROSITE" id="PS00137">
    <property type="entry name" value="SUBTILASE_HIS"/>
    <property type="match status" value="1"/>
</dbReference>
<accession>A0AAE9YLT3</accession>
<reference evidence="8 9" key="1">
    <citation type="journal article" date="2015" name="Genome Announc.">
        <title>Draft Genome Sequences of Marine Isolates of Thalassomonas viridans and Thalassomonas actiniarum.</title>
        <authorList>
            <person name="Olonade I."/>
            <person name="van Zyl L.J."/>
            <person name="Trindade M."/>
        </authorList>
    </citation>
    <scope>NUCLEOTIDE SEQUENCE [LARGE SCALE GENOMIC DNA]</scope>
    <source>
        <strain evidence="8 9">A5K-106</strain>
    </source>
</reference>
<evidence type="ECO:0000313" key="9">
    <source>
        <dbReference type="Proteomes" id="UP000032568"/>
    </source>
</evidence>
<keyword evidence="9" id="KW-1185">Reference proteome</keyword>
<evidence type="ECO:0000256" key="1">
    <source>
        <dbReference type="ARBA" id="ARBA00011073"/>
    </source>
</evidence>
<dbReference type="InterPro" id="IPR015500">
    <property type="entry name" value="Peptidase_S8_subtilisin-rel"/>
</dbReference>
<keyword evidence="3 6" id="KW-0378">Hydrolase</keyword>
<dbReference type="SUPFAM" id="SSF52743">
    <property type="entry name" value="Subtilisin-like"/>
    <property type="match status" value="1"/>
</dbReference>
<dbReference type="PRINTS" id="PR00723">
    <property type="entry name" value="SUBTILISIN"/>
</dbReference>
<comment type="similarity">
    <text evidence="1 6">Belongs to the peptidase S8 family.</text>
</comment>
<reference evidence="8 9" key="2">
    <citation type="journal article" date="2022" name="Mar. Drugs">
        <title>Bioassay-Guided Fractionation Leads to the Detection of Cholic Acid Generated by the Rare Thalassomonas sp.</title>
        <authorList>
            <person name="Pheiffer F."/>
            <person name="Schneider Y.K."/>
            <person name="Hansen E.H."/>
            <person name="Andersen J.H."/>
            <person name="Isaksson J."/>
            <person name="Busche T."/>
            <person name="R C."/>
            <person name="Kalinowski J."/>
            <person name="Zyl L.V."/>
            <person name="Trindade M."/>
        </authorList>
    </citation>
    <scope>NUCLEOTIDE SEQUENCE [LARGE SCALE GENOMIC DNA]</scope>
    <source>
        <strain evidence="8 9">A5K-106</strain>
    </source>
</reference>
<dbReference type="GO" id="GO:0006508">
    <property type="term" value="P:proteolysis"/>
    <property type="evidence" value="ECO:0007669"/>
    <property type="project" value="UniProtKB-KW"/>
</dbReference>
<dbReference type="PANTHER" id="PTHR43806:SF65">
    <property type="entry name" value="SERINE PROTEASE APRX"/>
    <property type="match status" value="1"/>
</dbReference>
<dbReference type="RefSeq" id="WP_084692963.1">
    <property type="nucleotide sequence ID" value="NZ_CP059735.1"/>
</dbReference>
<proteinExistence type="inferred from homology"/>
<evidence type="ECO:0000313" key="8">
    <source>
        <dbReference type="EMBL" id="WDD97347.1"/>
    </source>
</evidence>
<evidence type="ECO:0000256" key="6">
    <source>
        <dbReference type="PROSITE-ProRule" id="PRU01240"/>
    </source>
</evidence>
<dbReference type="InterPro" id="IPR050131">
    <property type="entry name" value="Peptidase_S8_subtilisin-like"/>
</dbReference>
<dbReference type="Pfam" id="PF00082">
    <property type="entry name" value="Peptidase_S8"/>
    <property type="match status" value="1"/>
</dbReference>
<dbReference type="InterPro" id="IPR022398">
    <property type="entry name" value="Peptidase_S8_His-AS"/>
</dbReference>
<dbReference type="InterPro" id="IPR036852">
    <property type="entry name" value="Peptidase_S8/S53_dom_sf"/>
</dbReference>
<feature type="active site" description="Charge relay system" evidence="5 6">
    <location>
        <position position="394"/>
    </location>
</feature>
<dbReference type="KEGG" id="tact:SG35_018700"/>
<dbReference type="PROSITE" id="PS51892">
    <property type="entry name" value="SUBTILASE"/>
    <property type="match status" value="1"/>
</dbReference>
<evidence type="ECO:0000256" key="5">
    <source>
        <dbReference type="PIRSR" id="PIRSR615500-1"/>
    </source>
</evidence>
<dbReference type="Proteomes" id="UP000032568">
    <property type="component" value="Chromosome"/>
</dbReference>
<dbReference type="InterPro" id="IPR000209">
    <property type="entry name" value="Peptidase_S8/S53_dom"/>
</dbReference>
<feature type="active site" description="Charge relay system" evidence="5 6">
    <location>
        <position position="153"/>
    </location>
</feature>
<evidence type="ECO:0000259" key="7">
    <source>
        <dbReference type="Pfam" id="PF00082"/>
    </source>
</evidence>
<feature type="domain" description="Peptidase S8/S53" evidence="7">
    <location>
        <begin position="144"/>
        <end position="447"/>
    </location>
</feature>
<protein>
    <submittedName>
        <fullName evidence="8">S8 family serine peptidase</fullName>
    </submittedName>
</protein>
<dbReference type="Gene3D" id="3.40.50.200">
    <property type="entry name" value="Peptidase S8/S53 domain"/>
    <property type="match status" value="1"/>
</dbReference>
<sequence>MKFCKMKRITLRAIIGTTALALVLTMTAIIGYHSSPAQVDPLSANERLPANKHREAAKSYILQGDTLEAMTTQVEQVGGKISHQLAIIDAVGARLTPSQLAQITATTQLTVFADAALTTSSFSTSTHIARQTGADQLHQLGITGQGVTIAFIDSGISVKTRKGRFLRLDSQGQERILAQYNAETSNMYFVHKNSDDHGHGSHVAGIALSSVLDENGEYNGIAPDANLVSVRAFDENGRGTYVKVINGLDWIVANKDTYNIKVLNLSFGALPRSYYWDDPLNQAVMRAWQAGIVVVTSAGNLGPDPMTVSVPGNVPYVITVGALTDHYTPDDQSDDRITSFSASGPTHAGFIKPDLIAWGGHMMGKIHDTYLPTLALQHPEALLGESYFEISGTSQASAVVAGIVALMLQNDPSLTPDDVKCRLMTSAQMAVAADGKAAYSPFTQGAGKVNAWGAVQSTASGCANIGLDITADLDGNQHFQGPARVDENDNFYLLDANGNIWNEGSMWNEGSFWNEGTVWNEGSLWNQGSVWNEGSLWNEGSVWNEGAIWNEGSVWNEGVIWNEGSVWNEGLSENIDVNAWVDQE</sequence>
<dbReference type="CDD" id="cd07487">
    <property type="entry name" value="Peptidases_S8_1"/>
    <property type="match status" value="1"/>
</dbReference>